<sequence length="70" mass="7607">MTTGDAPPDFGRSLDSAQLRHAPVGDNAAERSGMTKNRVVFDNMNDGVIDHGRDLFKDRRTPGAARCCFA</sequence>
<dbReference type="RefSeq" id="WP_243065894.1">
    <property type="nucleotide sequence ID" value="NZ_JAIVFK010000003.1"/>
</dbReference>
<accession>A0ABS9Z2L2</accession>
<evidence type="ECO:0000313" key="2">
    <source>
        <dbReference type="Proteomes" id="UP001139104"/>
    </source>
</evidence>
<keyword evidence="2" id="KW-1185">Reference proteome</keyword>
<dbReference type="EMBL" id="JAIVFP010000001">
    <property type="protein sequence ID" value="MCI4681852.1"/>
    <property type="molecule type" value="Genomic_DNA"/>
</dbReference>
<comment type="caution">
    <text evidence="1">The sequence shown here is derived from an EMBL/GenBank/DDBJ whole genome shotgun (WGS) entry which is preliminary data.</text>
</comment>
<dbReference type="Proteomes" id="UP001139104">
    <property type="component" value="Unassembled WGS sequence"/>
</dbReference>
<evidence type="ECO:0000313" key="1">
    <source>
        <dbReference type="EMBL" id="MCI4681852.1"/>
    </source>
</evidence>
<gene>
    <name evidence="1" type="ORF">K2U94_03585</name>
</gene>
<protein>
    <submittedName>
        <fullName evidence="1">Uncharacterized protein</fullName>
    </submittedName>
</protein>
<name>A0ABS9Z2L2_9HYPH</name>
<reference evidence="1" key="1">
    <citation type="journal article" date="2022" name="ISME J.">
        <title>Identification of active gaseous-alkane degraders at natural gas seeps.</title>
        <authorList>
            <person name="Farhan Ul Haque M."/>
            <person name="Hernandez M."/>
            <person name="Crombie A.T."/>
            <person name="Murrell J.C."/>
        </authorList>
    </citation>
    <scope>NUCLEOTIDE SEQUENCE</scope>
    <source>
        <strain evidence="1">PC2</strain>
    </source>
</reference>
<organism evidence="1 2">
    <name type="scientific">Candidatus Rhodoblastus alkanivorans</name>
    <dbReference type="NCBI Taxonomy" id="2954117"/>
    <lineage>
        <taxon>Bacteria</taxon>
        <taxon>Pseudomonadati</taxon>
        <taxon>Pseudomonadota</taxon>
        <taxon>Alphaproteobacteria</taxon>
        <taxon>Hyphomicrobiales</taxon>
        <taxon>Rhodoblastaceae</taxon>
        <taxon>Rhodoblastus</taxon>
    </lineage>
</organism>
<proteinExistence type="predicted"/>